<dbReference type="InterPro" id="IPR006448">
    <property type="entry name" value="Phage_term_ssu_P27"/>
</dbReference>
<accession>A0A229FWI6</accession>
<evidence type="ECO:0000313" key="1">
    <source>
        <dbReference type="EMBL" id="OXL16273.1"/>
    </source>
</evidence>
<sequence>MNQSRSKSVAVTPSCNLSIEIKPIPLAHWVSDPNTWDKYQFIQEASDFIWNAYGHSTDQDKHSLAMLAEMLETFVICCKDISKNGLVVTHHNGVTGKNHHVDIRDKAVTKAVLLMNELGLTPKGRFPFKPKPDPEFEKFMKGPQWNGIPKEPISVEDILKNIK</sequence>
<dbReference type="AlphaFoldDB" id="A0A229FWI6"/>
<evidence type="ECO:0008006" key="3">
    <source>
        <dbReference type="Google" id="ProtNLM"/>
    </source>
</evidence>
<comment type="caution">
    <text evidence="1">The sequence shown here is derived from an EMBL/GenBank/DDBJ whole genome shotgun (WGS) entry which is preliminary data.</text>
</comment>
<organism evidence="1 2">
    <name type="scientific">Polynucleobacter cosmopolitanus</name>
    <dbReference type="NCBI Taxonomy" id="351345"/>
    <lineage>
        <taxon>Bacteria</taxon>
        <taxon>Pseudomonadati</taxon>
        <taxon>Pseudomonadota</taxon>
        <taxon>Betaproteobacteria</taxon>
        <taxon>Burkholderiales</taxon>
        <taxon>Burkholderiaceae</taxon>
        <taxon>Polynucleobacter</taxon>
    </lineage>
</organism>
<dbReference type="Pfam" id="PF05119">
    <property type="entry name" value="Terminase_4"/>
    <property type="match status" value="1"/>
</dbReference>
<protein>
    <recommendedName>
        <fullName evidence="3">Terminase</fullName>
    </recommendedName>
</protein>
<gene>
    <name evidence="1" type="ORF">AOC33_04155</name>
</gene>
<proteinExistence type="predicted"/>
<dbReference type="RefSeq" id="WP_089515299.1">
    <property type="nucleotide sequence ID" value="NZ_NJGG01000001.1"/>
</dbReference>
<dbReference type="OrthoDB" id="2287339at2"/>
<dbReference type="Proteomes" id="UP000215188">
    <property type="component" value="Unassembled WGS sequence"/>
</dbReference>
<keyword evidence="2" id="KW-1185">Reference proteome</keyword>
<reference evidence="1 2" key="1">
    <citation type="submission" date="2017-06" db="EMBL/GenBank/DDBJ databases">
        <title>Reclassification of a Polynucleobacter cosmopolitanus strain isolated from tropical Lake Victoria as Polynucleobacter victoriensis comb. nov.</title>
        <authorList>
            <person name="Hahn M.W."/>
        </authorList>
    </citation>
    <scope>NUCLEOTIDE SEQUENCE [LARGE SCALE GENOMIC DNA]</scope>
    <source>
        <strain evidence="1 2">MWH-MoIso2</strain>
    </source>
</reference>
<dbReference type="EMBL" id="NJGG01000001">
    <property type="protein sequence ID" value="OXL16273.1"/>
    <property type="molecule type" value="Genomic_DNA"/>
</dbReference>
<evidence type="ECO:0000313" key="2">
    <source>
        <dbReference type="Proteomes" id="UP000215188"/>
    </source>
</evidence>
<name>A0A229FWI6_9BURK</name>